<gene>
    <name evidence="2" type="ORF">GCM10023235_19200</name>
</gene>
<feature type="transmembrane region" description="Helical" evidence="1">
    <location>
        <begin position="124"/>
        <end position="150"/>
    </location>
</feature>
<protein>
    <recommendedName>
        <fullName evidence="4">Aromatic ring-opening dioxygenase LigA</fullName>
    </recommendedName>
</protein>
<feature type="transmembrane region" description="Helical" evidence="1">
    <location>
        <begin position="250"/>
        <end position="274"/>
    </location>
</feature>
<reference evidence="3" key="1">
    <citation type="journal article" date="2019" name="Int. J. Syst. Evol. Microbiol.">
        <title>The Global Catalogue of Microorganisms (GCM) 10K type strain sequencing project: providing services to taxonomists for standard genome sequencing and annotation.</title>
        <authorList>
            <consortium name="The Broad Institute Genomics Platform"/>
            <consortium name="The Broad Institute Genome Sequencing Center for Infectious Disease"/>
            <person name="Wu L."/>
            <person name="Ma J."/>
        </authorList>
    </citation>
    <scope>NUCLEOTIDE SEQUENCE [LARGE SCALE GENOMIC DNA]</scope>
    <source>
        <strain evidence="3">JCM 13006</strain>
    </source>
</reference>
<feature type="transmembrane region" description="Helical" evidence="1">
    <location>
        <begin position="218"/>
        <end position="238"/>
    </location>
</feature>
<evidence type="ECO:0000313" key="3">
    <source>
        <dbReference type="Proteomes" id="UP001501752"/>
    </source>
</evidence>
<keyword evidence="3" id="KW-1185">Reference proteome</keyword>
<dbReference type="Proteomes" id="UP001501752">
    <property type="component" value="Unassembled WGS sequence"/>
</dbReference>
<keyword evidence="1" id="KW-0812">Transmembrane</keyword>
<dbReference type="RefSeq" id="WP_345696352.1">
    <property type="nucleotide sequence ID" value="NZ_BAABIS010000001.1"/>
</dbReference>
<feature type="transmembrane region" description="Helical" evidence="1">
    <location>
        <begin position="12"/>
        <end position="31"/>
    </location>
</feature>
<accession>A0ABP9DEY6</accession>
<feature type="transmembrane region" description="Helical" evidence="1">
    <location>
        <begin position="51"/>
        <end position="72"/>
    </location>
</feature>
<keyword evidence="1" id="KW-1133">Transmembrane helix</keyword>
<evidence type="ECO:0000313" key="2">
    <source>
        <dbReference type="EMBL" id="GAA4843273.1"/>
    </source>
</evidence>
<feature type="transmembrane region" description="Helical" evidence="1">
    <location>
        <begin position="84"/>
        <end position="104"/>
    </location>
</feature>
<name>A0ABP9DEY6_9ACTN</name>
<evidence type="ECO:0008006" key="4">
    <source>
        <dbReference type="Google" id="ProtNLM"/>
    </source>
</evidence>
<feature type="transmembrane region" description="Helical" evidence="1">
    <location>
        <begin position="286"/>
        <end position="311"/>
    </location>
</feature>
<feature type="transmembrane region" description="Helical" evidence="1">
    <location>
        <begin position="178"/>
        <end position="198"/>
    </location>
</feature>
<organism evidence="2 3">
    <name type="scientific">Kitasatospora terrestris</name>
    <dbReference type="NCBI Taxonomy" id="258051"/>
    <lineage>
        <taxon>Bacteria</taxon>
        <taxon>Bacillati</taxon>
        <taxon>Actinomycetota</taxon>
        <taxon>Actinomycetes</taxon>
        <taxon>Kitasatosporales</taxon>
        <taxon>Streptomycetaceae</taxon>
        <taxon>Kitasatospora</taxon>
    </lineage>
</organism>
<proteinExistence type="predicted"/>
<sequence length="324" mass="32275">MDLTPSGPLRRGLCAAAVAATAPYLALKLLWLCGSTVGITGSTPTGATALWWLNLLTFGLDAAAVALALAFVRPWGRRMPGGLVAFPMWVATGLLGPLMVALVLNTGAAAVLGAEPARPGADWLAPWVYALVYGGFAVQAVALTAGFALYGRERWAALLGGRVGGMPGTATLPLQRSLAAAGTLLALPALVLHLAWLGGSDLALSSTAAADLGRGGRIMSGVLALAAAGAAGSHLALVFRLRPGGRVLPLLVAAWTAGGGLFCWGGWTFLATVLGGAGDAAHALPAAALLAGAAQVAAGLLLLVVGTLALVERASGTADVESAR</sequence>
<dbReference type="EMBL" id="BAABIS010000001">
    <property type="protein sequence ID" value="GAA4843273.1"/>
    <property type="molecule type" value="Genomic_DNA"/>
</dbReference>
<keyword evidence="1" id="KW-0472">Membrane</keyword>
<comment type="caution">
    <text evidence="2">The sequence shown here is derived from an EMBL/GenBank/DDBJ whole genome shotgun (WGS) entry which is preliminary data.</text>
</comment>
<evidence type="ECO:0000256" key="1">
    <source>
        <dbReference type="SAM" id="Phobius"/>
    </source>
</evidence>